<comment type="catalytic activity">
    <reaction evidence="1 18">
        <text>4 hydroquinone + O2 = 4 benzosemiquinone + 2 H2O</text>
        <dbReference type="Rhea" id="RHEA:11276"/>
        <dbReference type="ChEBI" id="CHEBI:15377"/>
        <dbReference type="ChEBI" id="CHEBI:15379"/>
        <dbReference type="ChEBI" id="CHEBI:17594"/>
        <dbReference type="ChEBI" id="CHEBI:17977"/>
        <dbReference type="EC" id="1.10.3.2"/>
    </reaction>
</comment>
<keyword evidence="12 18" id="KW-0186">Copper</keyword>
<comment type="caution">
    <text evidence="22">The sequence shown here is derived from an EMBL/GenBank/DDBJ whole genome shotgun (WGS) entry which is preliminary data.</text>
</comment>
<keyword evidence="16 18" id="KW-0439">Lignin degradation</keyword>
<evidence type="ECO:0000313" key="22">
    <source>
        <dbReference type="EMBL" id="KAG5408010.1"/>
    </source>
</evidence>
<sequence>MKILNPGFLFLFFYLLGFLGDSPVDAAVKKYQFDVQMKNVSRLCNAKPIVTVNGMFPGPTVYAREGDRVIINVTNHVKYNLSIHWHGLKQYRNGWADGPAYITQCPMQTGQSYVYDFNVTGQRGTLWWHAHILWLRATVYGAIVILPQPGKPYPFPQPYQETNIVLGEWWNGDVETAVNQANQLGAPPPMSDAHTINGKPGPFFPCSEKHTFVVEVEAGKTYLLRIINAALNDELFFGIAGHDMTVVEIDAVYTKPFTTKFILIGPGQTTNVLVKTDRSPNRYFMAAGPFMDAPVSVDNKTATAILQYKGIPNTVIPILPKLPSPNDTSFALDYNGKLRSLNTPNFPALVPLKVDRRLFYTIGLGINACPTCVNGTNLAASINNITFIMPKIALLKAHYFNLPGVFRTDFPDRPPKAFNYTGVPLTANLGTSTGTRLSRVKFNTTIELVLQDTNLLTVESHPFHLHGYNFFVVGTGVGNFDPKTDPAKFNLIDPPERNTVGVPTGGWAAIRFRADNPGVWFMHCHLEVHTMRMATATYPPPPPYYRLYKDYSENPSSAPEPPPPIEGTYVCFGGNYTTEDVLPSLEEQGVPQLYPKDSNVDYKKELRSLNRELQLHILELADVLVERPSQYAKRIGDISSIFKNLHHLLNSLRPHQARATLIHIMELQIQQRKQAVEDIKRGDRNLTKVKRDVAWWMEAAPPRIIYPEKPSTTPVLETILEERETEEDDQEHDEEDL</sequence>
<evidence type="ECO:0000256" key="3">
    <source>
        <dbReference type="ARBA" id="ARBA00004271"/>
    </source>
</evidence>
<dbReference type="InterPro" id="IPR017761">
    <property type="entry name" value="Laccase"/>
</dbReference>
<dbReference type="Gene3D" id="2.60.40.420">
    <property type="entry name" value="Cupredoxins - blue copper proteins"/>
    <property type="match status" value="3"/>
</dbReference>
<evidence type="ECO:0000259" key="19">
    <source>
        <dbReference type="Pfam" id="PF00394"/>
    </source>
</evidence>
<dbReference type="InterPro" id="IPR001117">
    <property type="entry name" value="Cu-oxidase_2nd"/>
</dbReference>
<dbReference type="InterPro" id="IPR011706">
    <property type="entry name" value="Cu-oxidase_C"/>
</dbReference>
<keyword evidence="11 18" id="KW-0560">Oxidoreductase</keyword>
<keyword evidence="8 18" id="KW-0964">Secreted</keyword>
<dbReference type="Pfam" id="PF07732">
    <property type="entry name" value="Cu-oxidase_3"/>
    <property type="match status" value="1"/>
</dbReference>
<proteinExistence type="inferred from homology"/>
<dbReference type="InterPro" id="IPR044888">
    <property type="entry name" value="Mediatior_Med7_sf"/>
</dbReference>
<dbReference type="CDD" id="cd13875">
    <property type="entry name" value="CuRO_2_LCC_plant"/>
    <property type="match status" value="1"/>
</dbReference>
<feature type="signal peptide" evidence="18">
    <location>
        <begin position="1"/>
        <end position="26"/>
    </location>
</feature>
<dbReference type="SUPFAM" id="SSF49503">
    <property type="entry name" value="Cupredoxins"/>
    <property type="match status" value="3"/>
</dbReference>
<keyword evidence="23" id="KW-1185">Reference proteome</keyword>
<evidence type="ECO:0000256" key="11">
    <source>
        <dbReference type="ARBA" id="ARBA00023002"/>
    </source>
</evidence>
<comment type="subcellular location">
    <subcellularLocation>
        <location evidence="2">Nucleus</location>
    </subcellularLocation>
    <subcellularLocation>
        <location evidence="3 18">Secreted</location>
        <location evidence="3 18">Extracellular space</location>
        <location evidence="3 18">Apoplast</location>
    </subcellularLocation>
</comment>
<evidence type="ECO:0000259" key="20">
    <source>
        <dbReference type="Pfam" id="PF07731"/>
    </source>
</evidence>
<evidence type="ECO:0000256" key="17">
    <source>
        <dbReference type="ARBA" id="ARBA00023242"/>
    </source>
</evidence>
<comment type="function">
    <text evidence="18">Lignin degradation and detoxification of lignin-derived products.</text>
</comment>
<dbReference type="NCBIfam" id="TIGR03389">
    <property type="entry name" value="laccase"/>
    <property type="match status" value="1"/>
</dbReference>
<keyword evidence="10 18" id="KW-0677">Repeat</keyword>
<keyword evidence="17" id="KW-0539">Nucleus</keyword>
<organism evidence="22 23">
    <name type="scientific">Brassica rapa subsp. trilocularis</name>
    <dbReference type="NCBI Taxonomy" id="1813537"/>
    <lineage>
        <taxon>Eukaryota</taxon>
        <taxon>Viridiplantae</taxon>
        <taxon>Streptophyta</taxon>
        <taxon>Embryophyta</taxon>
        <taxon>Tracheophyta</taxon>
        <taxon>Spermatophyta</taxon>
        <taxon>Magnoliopsida</taxon>
        <taxon>eudicotyledons</taxon>
        <taxon>Gunneridae</taxon>
        <taxon>Pentapetalae</taxon>
        <taxon>rosids</taxon>
        <taxon>malvids</taxon>
        <taxon>Brassicales</taxon>
        <taxon>Brassicaceae</taxon>
        <taxon>Brassiceae</taxon>
        <taxon>Brassica</taxon>
    </lineage>
</organism>
<dbReference type="PANTHER" id="PTHR11709:SF207">
    <property type="entry name" value="LACCASE-11"/>
    <property type="match status" value="1"/>
</dbReference>
<name>A0ABQ7ND66_BRACM</name>
<dbReference type="InterPro" id="IPR034289">
    <property type="entry name" value="CuRO_3_LCC"/>
</dbReference>
<feature type="chain" id="PRO_5044970637" description="Laccase" evidence="18">
    <location>
        <begin position="27"/>
        <end position="737"/>
    </location>
</feature>
<dbReference type="InterPro" id="IPR009244">
    <property type="entry name" value="Mediatior_Med7"/>
</dbReference>
<evidence type="ECO:0000256" key="2">
    <source>
        <dbReference type="ARBA" id="ARBA00004123"/>
    </source>
</evidence>
<comment type="similarity">
    <text evidence="5 18">Belongs to the multicopper oxidase family.</text>
</comment>
<dbReference type="InterPro" id="IPR045087">
    <property type="entry name" value="Cu-oxidase_fam"/>
</dbReference>
<dbReference type="Pfam" id="PF00394">
    <property type="entry name" value="Cu-oxidase"/>
    <property type="match status" value="1"/>
</dbReference>
<evidence type="ECO:0000313" key="23">
    <source>
        <dbReference type="Proteomes" id="UP000823674"/>
    </source>
</evidence>
<evidence type="ECO:0000256" key="15">
    <source>
        <dbReference type="ARBA" id="ARBA00023180"/>
    </source>
</evidence>
<keyword evidence="13" id="KW-0805">Transcription regulation</keyword>
<dbReference type="Proteomes" id="UP000823674">
    <property type="component" value="Chromosome A02"/>
</dbReference>
<accession>A0ABQ7ND66</accession>
<dbReference type="InterPro" id="IPR037212">
    <property type="entry name" value="Med7/Med21-like"/>
</dbReference>
<evidence type="ECO:0000256" key="4">
    <source>
        <dbReference type="ARBA" id="ARBA00009994"/>
    </source>
</evidence>
<evidence type="ECO:0000256" key="12">
    <source>
        <dbReference type="ARBA" id="ARBA00023008"/>
    </source>
</evidence>
<dbReference type="Gene3D" id="6.10.140.200">
    <property type="match status" value="1"/>
</dbReference>
<evidence type="ECO:0000256" key="9">
    <source>
        <dbReference type="ARBA" id="ARBA00022723"/>
    </source>
</evidence>
<evidence type="ECO:0000256" key="14">
    <source>
        <dbReference type="ARBA" id="ARBA00023163"/>
    </source>
</evidence>
<dbReference type="InterPro" id="IPR034285">
    <property type="entry name" value="CuRO_2_LCC"/>
</dbReference>
<evidence type="ECO:0000256" key="7">
    <source>
        <dbReference type="ARBA" id="ARBA00022523"/>
    </source>
</evidence>
<feature type="domain" description="Plastocyanin-like" evidence="20">
    <location>
        <begin position="409"/>
        <end position="531"/>
    </location>
</feature>
<keyword evidence="7 18" id="KW-0052">Apoplast</keyword>
<evidence type="ECO:0000256" key="13">
    <source>
        <dbReference type="ARBA" id="ARBA00023015"/>
    </source>
</evidence>
<keyword evidence="15" id="KW-0325">Glycoprotein</keyword>
<evidence type="ECO:0000256" key="1">
    <source>
        <dbReference type="ARBA" id="ARBA00000349"/>
    </source>
</evidence>
<keyword evidence="14" id="KW-0804">Transcription</keyword>
<dbReference type="EMBL" id="JADBGQ010000002">
    <property type="protein sequence ID" value="KAG5408010.1"/>
    <property type="molecule type" value="Genomic_DNA"/>
</dbReference>
<dbReference type="InterPro" id="IPR034288">
    <property type="entry name" value="CuRO_1_LCC"/>
</dbReference>
<evidence type="ECO:0000256" key="16">
    <source>
        <dbReference type="ARBA" id="ARBA00023185"/>
    </source>
</evidence>
<feature type="domain" description="Plastocyanin-like" evidence="21">
    <location>
        <begin position="35"/>
        <end position="148"/>
    </location>
</feature>
<dbReference type="CDD" id="cd13849">
    <property type="entry name" value="CuRO_1_LCC_plant"/>
    <property type="match status" value="1"/>
</dbReference>
<evidence type="ECO:0000256" key="10">
    <source>
        <dbReference type="ARBA" id="ARBA00022737"/>
    </source>
</evidence>
<dbReference type="Pfam" id="PF07731">
    <property type="entry name" value="Cu-oxidase_2"/>
    <property type="match status" value="1"/>
</dbReference>
<dbReference type="InterPro" id="IPR008972">
    <property type="entry name" value="Cupredoxin"/>
</dbReference>
<protein>
    <recommendedName>
        <fullName evidence="6 18">Laccase</fullName>
        <ecNumber evidence="6 18">1.10.3.2</ecNumber>
    </recommendedName>
    <alternativeName>
        <fullName evidence="18">Benzenediol:oxygen oxidoreductase</fullName>
    </alternativeName>
    <alternativeName>
        <fullName evidence="18">Diphenol oxidase</fullName>
    </alternativeName>
    <alternativeName>
        <fullName evidence="18">Urishiol oxidase</fullName>
    </alternativeName>
</protein>
<dbReference type="Pfam" id="PF05983">
    <property type="entry name" value="Med7"/>
    <property type="match status" value="1"/>
</dbReference>
<evidence type="ECO:0000259" key="21">
    <source>
        <dbReference type="Pfam" id="PF07732"/>
    </source>
</evidence>
<feature type="domain" description="Plastocyanin-like" evidence="19">
    <location>
        <begin position="161"/>
        <end position="310"/>
    </location>
</feature>
<evidence type="ECO:0000256" key="18">
    <source>
        <dbReference type="RuleBase" id="RU361119"/>
    </source>
</evidence>
<dbReference type="CDD" id="cd13897">
    <property type="entry name" value="CuRO_3_LCC_plant"/>
    <property type="match status" value="1"/>
</dbReference>
<keyword evidence="18" id="KW-0732">Signal</keyword>
<comment type="similarity">
    <text evidence="4">Belongs to the Mediator complex subunit 7 family.</text>
</comment>
<dbReference type="PANTHER" id="PTHR11709">
    <property type="entry name" value="MULTI-COPPER OXIDASE"/>
    <property type="match status" value="1"/>
</dbReference>
<reference evidence="22 23" key="1">
    <citation type="submission" date="2021-03" db="EMBL/GenBank/DDBJ databases">
        <authorList>
            <person name="King G.J."/>
            <person name="Bancroft I."/>
            <person name="Baten A."/>
            <person name="Bloomfield J."/>
            <person name="Borpatragohain P."/>
            <person name="He Z."/>
            <person name="Irish N."/>
            <person name="Irwin J."/>
            <person name="Liu K."/>
            <person name="Mauleon R.P."/>
            <person name="Moore J."/>
            <person name="Morris R."/>
            <person name="Ostergaard L."/>
            <person name="Wang B."/>
            <person name="Wells R."/>
        </authorList>
    </citation>
    <scope>NUCLEOTIDE SEQUENCE [LARGE SCALE GENOMIC DNA]</scope>
    <source>
        <strain evidence="22">R-o-18</strain>
        <tissue evidence="22">Leaf</tissue>
    </source>
</reference>
<evidence type="ECO:0000256" key="8">
    <source>
        <dbReference type="ARBA" id="ARBA00022525"/>
    </source>
</evidence>
<dbReference type="SUPFAM" id="SSF140718">
    <property type="entry name" value="Mediator hinge subcomplex-like"/>
    <property type="match status" value="1"/>
</dbReference>
<gene>
    <name evidence="22" type="primary">A02p000890.1_BraROA</name>
    <name evidence="22" type="ORF">IGI04_004329</name>
</gene>
<comment type="cofactor">
    <cofactor evidence="18">
        <name>Cu cation</name>
        <dbReference type="ChEBI" id="CHEBI:23378"/>
    </cofactor>
    <text evidence="18">Binds 4 Cu cations per monomer.</text>
</comment>
<dbReference type="EC" id="1.10.3.2" evidence="6 18"/>
<dbReference type="InterPro" id="IPR011707">
    <property type="entry name" value="Cu-oxidase-like_N"/>
</dbReference>
<evidence type="ECO:0000256" key="6">
    <source>
        <dbReference type="ARBA" id="ARBA00012297"/>
    </source>
</evidence>
<keyword evidence="9 18" id="KW-0479">Metal-binding</keyword>
<evidence type="ECO:0000256" key="5">
    <source>
        <dbReference type="ARBA" id="ARBA00010609"/>
    </source>
</evidence>